<proteinExistence type="predicted"/>
<feature type="signal peptide" evidence="1">
    <location>
        <begin position="1"/>
        <end position="20"/>
    </location>
</feature>
<organism evidence="2">
    <name type="scientific">Eutreptiella gymnastica</name>
    <dbReference type="NCBI Taxonomy" id="73025"/>
    <lineage>
        <taxon>Eukaryota</taxon>
        <taxon>Discoba</taxon>
        <taxon>Euglenozoa</taxon>
        <taxon>Euglenida</taxon>
        <taxon>Spirocuta</taxon>
        <taxon>Euglenophyceae</taxon>
        <taxon>Eutreptiales</taxon>
        <taxon>Eutreptiaceae</taxon>
        <taxon>Eutreptiella</taxon>
    </lineage>
</organism>
<reference evidence="2" key="1">
    <citation type="submission" date="2021-01" db="EMBL/GenBank/DDBJ databases">
        <authorList>
            <person name="Corre E."/>
            <person name="Pelletier E."/>
            <person name="Niang G."/>
            <person name="Scheremetjew M."/>
            <person name="Finn R."/>
            <person name="Kale V."/>
            <person name="Holt S."/>
            <person name="Cochrane G."/>
            <person name="Meng A."/>
            <person name="Brown T."/>
            <person name="Cohen L."/>
        </authorList>
    </citation>
    <scope>NUCLEOTIDE SEQUENCE</scope>
    <source>
        <strain evidence="2">CCMP1594</strain>
    </source>
</reference>
<dbReference type="EMBL" id="HBJA01103882">
    <property type="protein sequence ID" value="CAE0824580.1"/>
    <property type="molecule type" value="Transcribed_RNA"/>
</dbReference>
<dbReference type="AlphaFoldDB" id="A0A7S4G3Z9"/>
<protein>
    <recommendedName>
        <fullName evidence="3">Non-specific serine/threonine protein kinase</fullName>
    </recommendedName>
</protein>
<evidence type="ECO:0000313" key="2">
    <source>
        <dbReference type="EMBL" id="CAE0824580.1"/>
    </source>
</evidence>
<feature type="chain" id="PRO_5030895650" description="Non-specific serine/threonine protein kinase" evidence="1">
    <location>
        <begin position="21"/>
        <end position="459"/>
    </location>
</feature>
<name>A0A7S4G3Z9_9EUGL</name>
<keyword evidence="1" id="KW-0732">Signal</keyword>
<accession>A0A7S4G3Z9</accession>
<gene>
    <name evidence="2" type="ORF">EGYM00163_LOCUS35814</name>
</gene>
<evidence type="ECO:0000256" key="1">
    <source>
        <dbReference type="SAM" id="SignalP"/>
    </source>
</evidence>
<sequence length="459" mass="50407">MGLLLVGLGMLLTAVFKMQSLNSSTPSTPLHQYKRGSTPFTPLRQSKLQATNRSENTMSMATVQGNHTRSPSQLQEPAIDGHQFGGSDAFIQMAGDKLKGLPQDALLQRVLQVFPHTCGELLLKAKVDSRCADVDRLTNCKGLYAFSKYAWALTCDYPADDVGTEGYAGNATSANNTRQVVVKVRKALQTVEDFQMEATIMCEMMALRRLGIMDTLNGIADYLVCPSIRHGQDLRSATLSLRKSAKKQRIQKEPIKWGAFVVTDFAQRMISDLVPVPLLFEVVYTVLAIPLVLHIDPMDVGSKHWHTRLSPHYRQYTVDNATCVLPPGIGLLLIDYGVYQCHNQSDRATTAELMYHLHLNEIKVHESGKQLLALVRSEAFLNISASKAALRYLISECVAMGLFKAEPPPKAKVRTFSIPDPTVVQNLRTTFSQYPCHRRNLGLRAPGAGLAAGGGAAGG</sequence>
<evidence type="ECO:0008006" key="3">
    <source>
        <dbReference type="Google" id="ProtNLM"/>
    </source>
</evidence>